<dbReference type="GO" id="GO:0004803">
    <property type="term" value="F:transposase activity"/>
    <property type="evidence" value="ECO:0007669"/>
    <property type="project" value="InterPro"/>
</dbReference>
<evidence type="ECO:0000259" key="1">
    <source>
        <dbReference type="SMART" id="SM01321"/>
    </source>
</evidence>
<dbReference type="InterPro" id="IPR002686">
    <property type="entry name" value="Transposase_17"/>
</dbReference>
<accession>A0A7K0EQV0</accession>
<dbReference type="OrthoDB" id="9794403at2"/>
<proteinExistence type="predicted"/>
<dbReference type="SMART" id="SM01321">
    <property type="entry name" value="Y1_Tnp"/>
    <property type="match status" value="1"/>
</dbReference>
<name>A0A7K0EQV0_9BACT</name>
<evidence type="ECO:0000313" key="2">
    <source>
        <dbReference type="EMBL" id="MRS64205.1"/>
    </source>
</evidence>
<dbReference type="GO" id="GO:0006313">
    <property type="term" value="P:DNA transposition"/>
    <property type="evidence" value="ECO:0007669"/>
    <property type="project" value="InterPro"/>
</dbReference>
<dbReference type="EMBL" id="WJXZ01000014">
    <property type="protein sequence ID" value="MRS64205.1"/>
    <property type="molecule type" value="Genomic_DNA"/>
</dbReference>
<dbReference type="GO" id="GO:0043565">
    <property type="term" value="F:sequence-specific DNA binding"/>
    <property type="evidence" value="ECO:0007669"/>
    <property type="project" value="TreeGrafter"/>
</dbReference>
<dbReference type="Proteomes" id="UP000441754">
    <property type="component" value="Unassembled WGS sequence"/>
</dbReference>
<sequence length="217" mass="24794">MNNLYKHKYRIPSARLQSWDYGTNGAYFITICTHEKHHAFGEIRAGEMHLNAAGRIAAEIWQLLPIQFPYVLLDAFVIMPNHMHGLLYIDKPPIVTGRDAINRVSTAGNAEPGNDPGGIAGSKNPMLNDNLSRIIRWYKGRTTFEIRKFDAGAVNRGGNAENQGRDAINRVSTADMDHFAWQARFHDHIVRTNDAFLRIQAYILNNPRRWSEDRFYS</sequence>
<dbReference type="PANTHER" id="PTHR36966:SF1">
    <property type="entry name" value="REP-ASSOCIATED TYROSINE TRANSPOSASE"/>
    <property type="match status" value="1"/>
</dbReference>
<reference evidence="2 3" key="1">
    <citation type="journal article" date="2018" name="Antonie Van Leeuwenhoek">
        <title>Larkinella terrae sp. nov., isolated from soil on Jeju Island, South Korea.</title>
        <authorList>
            <person name="Ten L.N."/>
            <person name="Jeon J."/>
            <person name="Park S.J."/>
            <person name="Park S."/>
            <person name="Lee S.Y."/>
            <person name="Kim M.K."/>
            <person name="Jung H.Y."/>
        </authorList>
    </citation>
    <scope>NUCLEOTIDE SEQUENCE [LARGE SCALE GENOMIC DNA]</scope>
    <source>
        <strain evidence="2 3">KCTC 52001</strain>
    </source>
</reference>
<dbReference type="AlphaFoldDB" id="A0A7K0EQV0"/>
<gene>
    <name evidence="2" type="ORF">GJJ30_23100</name>
</gene>
<dbReference type="RefSeq" id="WP_154177568.1">
    <property type="nucleotide sequence ID" value="NZ_WJXZ01000014.1"/>
</dbReference>
<comment type="caution">
    <text evidence="2">The sequence shown here is derived from an EMBL/GenBank/DDBJ whole genome shotgun (WGS) entry which is preliminary data.</text>
</comment>
<feature type="domain" description="Transposase IS200-like" evidence="1">
    <location>
        <begin position="22"/>
        <end position="206"/>
    </location>
</feature>
<evidence type="ECO:0000313" key="3">
    <source>
        <dbReference type="Proteomes" id="UP000441754"/>
    </source>
</evidence>
<keyword evidence="3" id="KW-1185">Reference proteome</keyword>
<dbReference type="PANTHER" id="PTHR36966">
    <property type="entry name" value="REP-ASSOCIATED TYROSINE TRANSPOSASE"/>
    <property type="match status" value="1"/>
</dbReference>
<organism evidence="2 3">
    <name type="scientific">Larkinella terrae</name>
    <dbReference type="NCBI Taxonomy" id="2025311"/>
    <lineage>
        <taxon>Bacteria</taxon>
        <taxon>Pseudomonadati</taxon>
        <taxon>Bacteroidota</taxon>
        <taxon>Cytophagia</taxon>
        <taxon>Cytophagales</taxon>
        <taxon>Spirosomataceae</taxon>
        <taxon>Larkinella</taxon>
    </lineage>
</organism>
<dbReference type="InterPro" id="IPR052715">
    <property type="entry name" value="RAYT_transposase"/>
</dbReference>
<protein>
    <recommendedName>
        <fullName evidence="1">Transposase IS200-like domain-containing protein</fullName>
    </recommendedName>
</protein>
<dbReference type="InterPro" id="IPR036515">
    <property type="entry name" value="Transposase_17_sf"/>
</dbReference>
<dbReference type="Gene3D" id="3.30.70.1290">
    <property type="entry name" value="Transposase IS200-like"/>
    <property type="match status" value="1"/>
</dbReference>
<dbReference type="SUPFAM" id="SSF143422">
    <property type="entry name" value="Transposase IS200-like"/>
    <property type="match status" value="1"/>
</dbReference>